<protein>
    <submittedName>
        <fullName evidence="6">Carbamate kinase</fullName>
    </submittedName>
</protein>
<dbReference type="InterPro" id="IPR036393">
    <property type="entry name" value="AceGlu_kinase-like_sf"/>
</dbReference>
<feature type="domain" description="Aspartate/glutamate/uridylate kinase" evidence="5">
    <location>
        <begin position="26"/>
        <end position="316"/>
    </location>
</feature>
<evidence type="ECO:0000256" key="2">
    <source>
        <dbReference type="ARBA" id="ARBA00022679"/>
    </source>
</evidence>
<proteinExistence type="inferred from homology"/>
<evidence type="ECO:0000256" key="3">
    <source>
        <dbReference type="ARBA" id="ARBA00022777"/>
    </source>
</evidence>
<dbReference type="EMBL" id="JAOZYC010000047">
    <property type="protein sequence ID" value="MEB8337419.1"/>
    <property type="molecule type" value="Genomic_DNA"/>
</dbReference>
<evidence type="ECO:0000313" key="7">
    <source>
        <dbReference type="Proteomes" id="UP001354931"/>
    </source>
</evidence>
<comment type="caution">
    <text evidence="6">The sequence shown here is derived from an EMBL/GenBank/DDBJ whole genome shotgun (WGS) entry which is preliminary data.</text>
</comment>
<dbReference type="SUPFAM" id="SSF53633">
    <property type="entry name" value="Carbamate kinase-like"/>
    <property type="match status" value="1"/>
</dbReference>
<evidence type="ECO:0000256" key="1">
    <source>
        <dbReference type="ARBA" id="ARBA00011066"/>
    </source>
</evidence>
<organism evidence="6 7">
    <name type="scientific">Streptomyces endophyticus</name>
    <dbReference type="NCBI Taxonomy" id="714166"/>
    <lineage>
        <taxon>Bacteria</taxon>
        <taxon>Bacillati</taxon>
        <taxon>Actinomycetota</taxon>
        <taxon>Actinomycetes</taxon>
        <taxon>Kitasatosporales</taxon>
        <taxon>Streptomycetaceae</taxon>
        <taxon>Streptomyces</taxon>
    </lineage>
</organism>
<reference evidence="6 7" key="1">
    <citation type="submission" date="2022-10" db="EMBL/GenBank/DDBJ databases">
        <authorList>
            <person name="Xie J."/>
            <person name="Shen N."/>
        </authorList>
    </citation>
    <scope>NUCLEOTIDE SEQUENCE [LARGE SCALE GENOMIC DNA]</scope>
    <source>
        <strain evidence="6 7">YIM65594</strain>
    </source>
</reference>
<name>A0ABU6F0A1_9ACTN</name>
<dbReference type="Pfam" id="PF00696">
    <property type="entry name" value="AA_kinase"/>
    <property type="match status" value="1"/>
</dbReference>
<keyword evidence="2" id="KW-0808">Transferase</keyword>
<dbReference type="PANTHER" id="PTHR30409">
    <property type="entry name" value="CARBAMATE KINASE"/>
    <property type="match status" value="1"/>
</dbReference>
<evidence type="ECO:0000313" key="6">
    <source>
        <dbReference type="EMBL" id="MEB8337419.1"/>
    </source>
</evidence>
<dbReference type="InterPro" id="IPR003964">
    <property type="entry name" value="Carb_kinase"/>
</dbReference>
<feature type="compositionally biased region" description="Low complexity" evidence="4">
    <location>
        <begin position="354"/>
        <end position="363"/>
    </location>
</feature>
<dbReference type="Proteomes" id="UP001354931">
    <property type="component" value="Unassembled WGS sequence"/>
</dbReference>
<feature type="region of interest" description="Disordered" evidence="4">
    <location>
        <begin position="336"/>
        <end position="363"/>
    </location>
</feature>
<gene>
    <name evidence="6" type="ORF">OKJ99_07805</name>
</gene>
<dbReference type="RefSeq" id="WP_326015089.1">
    <property type="nucleotide sequence ID" value="NZ_JAOZYC010000047.1"/>
</dbReference>
<accession>A0ABU6F0A1</accession>
<dbReference type="InterPro" id="IPR001048">
    <property type="entry name" value="Asp/Glu/Uridylate_kinase"/>
</dbReference>
<dbReference type="NCBIfam" id="NF009007">
    <property type="entry name" value="PRK12352.1"/>
    <property type="match status" value="1"/>
</dbReference>
<comment type="similarity">
    <text evidence="1">Belongs to the carbamate kinase family.</text>
</comment>
<evidence type="ECO:0000256" key="4">
    <source>
        <dbReference type="SAM" id="MobiDB-lite"/>
    </source>
</evidence>
<dbReference type="CDD" id="cd04235">
    <property type="entry name" value="AAK_CK"/>
    <property type="match status" value="1"/>
</dbReference>
<dbReference type="GO" id="GO:0016301">
    <property type="term" value="F:kinase activity"/>
    <property type="evidence" value="ECO:0007669"/>
    <property type="project" value="UniProtKB-KW"/>
</dbReference>
<dbReference type="PRINTS" id="PR01469">
    <property type="entry name" value="CARBMTKINASE"/>
</dbReference>
<keyword evidence="7" id="KW-1185">Reference proteome</keyword>
<dbReference type="Gene3D" id="3.40.1160.10">
    <property type="entry name" value="Acetylglutamate kinase-like"/>
    <property type="match status" value="1"/>
</dbReference>
<dbReference type="PANTHER" id="PTHR30409:SF1">
    <property type="entry name" value="CARBAMATE KINASE-RELATED"/>
    <property type="match status" value="1"/>
</dbReference>
<sequence>MPPGTAPPPAASPVRPPAVTHPAAPVTVLAIGGNALLNGGPRATIAEQFAAARQLARPVAELVRAGHRVVVTHGNGPQVGFIKRRADLAAELAPELPLLDLDMCVADSQGSIGYILVRGLSDALPAGARPVALLTHTVVDPDDPAFARPTKPIGSHYERAEAERLAARHGWAVADDAGRGWRRVVPSPAPHAVLELDAIATLLDAGHVVVAGGGGIPVTRGPDGALCGVEAVVDKDATSALLASALGADELIVTTGVERIALDWGTPNHRDLDRMDAAQAREHLAAGQFPEGSMGPKVRSALDFLASGGHRVLITSPGALSEALRGTTGTRIVPRDRTVRSVNGKGSGTGSGTANGNTTASGP</sequence>
<keyword evidence="3 6" id="KW-0418">Kinase</keyword>
<evidence type="ECO:0000259" key="5">
    <source>
        <dbReference type="Pfam" id="PF00696"/>
    </source>
</evidence>